<dbReference type="InterPro" id="IPR046525">
    <property type="entry name" value="DUF6702"/>
</dbReference>
<protein>
    <submittedName>
        <fullName evidence="1">Uncharacterized protein</fullName>
    </submittedName>
</protein>
<organism evidence="1 2">
    <name type="scientific">Ekhidna lutea</name>
    <dbReference type="NCBI Taxonomy" id="447679"/>
    <lineage>
        <taxon>Bacteria</taxon>
        <taxon>Pseudomonadati</taxon>
        <taxon>Bacteroidota</taxon>
        <taxon>Cytophagia</taxon>
        <taxon>Cytophagales</taxon>
        <taxon>Reichenbachiellaceae</taxon>
        <taxon>Ekhidna</taxon>
    </lineage>
</organism>
<evidence type="ECO:0000313" key="2">
    <source>
        <dbReference type="Proteomes" id="UP000198393"/>
    </source>
</evidence>
<name>A0A239EXF5_EKHLU</name>
<sequence>MITLSLIFFQSLFHPFHVSVSDIKYKEDKKAIQISTRIFLDDLELALRAFSGDEKLDILAEESWDFVNENLEKYMLDRMKLWDEKGRAYELNYIGAEIEEDVMWCYIEIEKVKKLKQVKVWNSILHEVWGDQENLVHFRAFDDVQSARLFESEDSVVFEWE</sequence>
<reference evidence="1 2" key="1">
    <citation type="submission" date="2017-06" db="EMBL/GenBank/DDBJ databases">
        <authorList>
            <person name="Kim H.J."/>
            <person name="Triplett B.A."/>
        </authorList>
    </citation>
    <scope>NUCLEOTIDE SEQUENCE [LARGE SCALE GENOMIC DNA]</scope>
    <source>
        <strain evidence="1 2">DSM 19307</strain>
    </source>
</reference>
<accession>A0A239EXF5</accession>
<keyword evidence="2" id="KW-1185">Reference proteome</keyword>
<dbReference type="EMBL" id="FZPD01000001">
    <property type="protein sequence ID" value="SNS49111.1"/>
    <property type="molecule type" value="Genomic_DNA"/>
</dbReference>
<dbReference type="Proteomes" id="UP000198393">
    <property type="component" value="Unassembled WGS sequence"/>
</dbReference>
<dbReference type="Pfam" id="PF20420">
    <property type="entry name" value="DUF6702"/>
    <property type="match status" value="1"/>
</dbReference>
<dbReference type="OrthoDB" id="5735516at2"/>
<dbReference type="AlphaFoldDB" id="A0A239EXF5"/>
<evidence type="ECO:0000313" key="1">
    <source>
        <dbReference type="EMBL" id="SNS49111.1"/>
    </source>
</evidence>
<dbReference type="RefSeq" id="WP_089355140.1">
    <property type="nucleotide sequence ID" value="NZ_FZPD01000001.1"/>
</dbReference>
<proteinExistence type="predicted"/>
<gene>
    <name evidence="1" type="ORF">SAMN05421640_0367</name>
</gene>